<dbReference type="EMBL" id="SNZR01000013">
    <property type="protein sequence ID" value="TDR90339.1"/>
    <property type="molecule type" value="Genomic_DNA"/>
</dbReference>
<dbReference type="RefSeq" id="WP_133771652.1">
    <property type="nucleotide sequence ID" value="NZ_SNZR01000013.1"/>
</dbReference>
<organism evidence="2 3">
    <name type="scientific">Enterovirga rhinocerotis</name>
    <dbReference type="NCBI Taxonomy" id="1339210"/>
    <lineage>
        <taxon>Bacteria</taxon>
        <taxon>Pseudomonadati</taxon>
        <taxon>Pseudomonadota</taxon>
        <taxon>Alphaproteobacteria</taxon>
        <taxon>Hyphomicrobiales</taxon>
        <taxon>Methylobacteriaceae</taxon>
        <taxon>Enterovirga</taxon>
    </lineage>
</organism>
<sequence length="321" mass="35391">MSAQIAPNEDAWTSWREELSGLPRALPRGKVAQGYYELRTKIGRQVLAVFWDEDVEDFVGRLGADGEDQLADEEFCERVFSRSKAISHEVYEGVINGHGWPEERALRESAGDEDTGNPHEDRPNTPPEKHADIADRGAELDRKIRKWVQGIGGEIKSQADADTAGKFKADLKALEDEAAEGKRTEKAPVLAEADRLEKLWAPVVADRKRSRERITDLIGGFLKAETARKAAERKAALEAGRPAPEAKVTAGGAGGGRKVSLMTVTSVAFDDFEKAWAQVAATKAFKENRIVRPVFDQVVHQLLRSGGEVEGARLVEEQRAR</sequence>
<gene>
    <name evidence="2" type="ORF">EV668_3190</name>
</gene>
<evidence type="ECO:0000313" key="3">
    <source>
        <dbReference type="Proteomes" id="UP000295122"/>
    </source>
</evidence>
<dbReference type="AlphaFoldDB" id="A0A4V3DXW5"/>
<protein>
    <submittedName>
        <fullName evidence="2">Uncharacterized protein</fullName>
    </submittedName>
</protein>
<feature type="region of interest" description="Disordered" evidence="1">
    <location>
        <begin position="107"/>
        <end position="131"/>
    </location>
</feature>
<dbReference type="Proteomes" id="UP000295122">
    <property type="component" value="Unassembled WGS sequence"/>
</dbReference>
<evidence type="ECO:0000313" key="2">
    <source>
        <dbReference type="EMBL" id="TDR90339.1"/>
    </source>
</evidence>
<accession>A0A4V3DXW5</accession>
<proteinExistence type="predicted"/>
<name>A0A4V3DXW5_9HYPH</name>
<comment type="caution">
    <text evidence="2">The sequence shown here is derived from an EMBL/GenBank/DDBJ whole genome shotgun (WGS) entry which is preliminary data.</text>
</comment>
<keyword evidence="3" id="KW-1185">Reference proteome</keyword>
<evidence type="ECO:0000256" key="1">
    <source>
        <dbReference type="SAM" id="MobiDB-lite"/>
    </source>
</evidence>
<reference evidence="2 3" key="1">
    <citation type="submission" date="2019-03" db="EMBL/GenBank/DDBJ databases">
        <title>Genomic Encyclopedia of Type Strains, Phase IV (KMG-IV): sequencing the most valuable type-strain genomes for metagenomic binning, comparative biology and taxonomic classification.</title>
        <authorList>
            <person name="Goeker M."/>
        </authorList>
    </citation>
    <scope>NUCLEOTIDE SEQUENCE [LARGE SCALE GENOMIC DNA]</scope>
    <source>
        <strain evidence="2 3">DSM 25903</strain>
    </source>
</reference>